<dbReference type="InParanoid" id="W5MVA2"/>
<evidence type="ECO:0000313" key="9">
    <source>
        <dbReference type="Ensembl" id="ENSLOCP00000012311.1"/>
    </source>
</evidence>
<keyword evidence="3" id="KW-0238">DNA-binding</keyword>
<dbReference type="EMBL" id="AHAT01016564">
    <property type="status" value="NOT_ANNOTATED_CDS"/>
    <property type="molecule type" value="Genomic_DNA"/>
</dbReference>
<evidence type="ECO:0000256" key="4">
    <source>
        <dbReference type="ARBA" id="ARBA00023159"/>
    </source>
</evidence>
<dbReference type="eggNOG" id="KOG3560">
    <property type="taxonomic scope" value="Eukaryota"/>
</dbReference>
<dbReference type="EMBL" id="AHAT01016559">
    <property type="status" value="NOT_ANNOTATED_CDS"/>
    <property type="molecule type" value="Genomic_DNA"/>
</dbReference>
<dbReference type="EMBL" id="AHAT01016560">
    <property type="status" value="NOT_ANNOTATED_CDS"/>
    <property type="molecule type" value="Genomic_DNA"/>
</dbReference>
<dbReference type="InterPro" id="IPR000014">
    <property type="entry name" value="PAS"/>
</dbReference>
<dbReference type="GO" id="GO:0005634">
    <property type="term" value="C:nucleus"/>
    <property type="evidence" value="ECO:0000318"/>
    <property type="project" value="GO_Central"/>
</dbReference>
<feature type="region of interest" description="Disordered" evidence="7">
    <location>
        <begin position="737"/>
        <end position="756"/>
    </location>
</feature>
<dbReference type="GO" id="GO:0034751">
    <property type="term" value="C:aryl hydrocarbon receptor complex"/>
    <property type="evidence" value="ECO:0000318"/>
    <property type="project" value="GO_Central"/>
</dbReference>
<evidence type="ECO:0000256" key="6">
    <source>
        <dbReference type="ARBA" id="ARBA00023242"/>
    </source>
</evidence>
<feature type="compositionally biased region" description="Low complexity" evidence="7">
    <location>
        <begin position="745"/>
        <end position="756"/>
    </location>
</feature>
<dbReference type="SUPFAM" id="SSF55785">
    <property type="entry name" value="PYP-like sensor domain (PAS domain)"/>
    <property type="match status" value="2"/>
</dbReference>
<dbReference type="InterPro" id="IPR013767">
    <property type="entry name" value="PAS_fold"/>
</dbReference>
<dbReference type="GO" id="GO:0004879">
    <property type="term" value="F:nuclear receptor activity"/>
    <property type="evidence" value="ECO:0000318"/>
    <property type="project" value="GO_Central"/>
</dbReference>
<dbReference type="PANTHER" id="PTHR10649:SF17">
    <property type="entry name" value="ARYL HYDROCARBON RECEPTOR 2"/>
    <property type="match status" value="1"/>
</dbReference>
<evidence type="ECO:0000256" key="1">
    <source>
        <dbReference type="ARBA" id="ARBA00004123"/>
    </source>
</evidence>
<dbReference type="Pfam" id="PF00989">
    <property type="entry name" value="PAS"/>
    <property type="match status" value="1"/>
</dbReference>
<proteinExistence type="predicted"/>
<dbReference type="STRING" id="7918.ENSLOCP00000012311"/>
<dbReference type="SMART" id="SM00091">
    <property type="entry name" value="PAS"/>
    <property type="match status" value="2"/>
</dbReference>
<protein>
    <submittedName>
        <fullName evidence="9">Aryl hydrocarbon receptor 2</fullName>
    </submittedName>
</protein>
<dbReference type="GO" id="GO:0000976">
    <property type="term" value="F:transcription cis-regulatory region binding"/>
    <property type="evidence" value="ECO:0000318"/>
    <property type="project" value="GO_Central"/>
</dbReference>
<dbReference type="EMBL" id="AHAT01016563">
    <property type="status" value="NOT_ANNOTATED_CDS"/>
    <property type="molecule type" value="Genomic_DNA"/>
</dbReference>
<dbReference type="Proteomes" id="UP000018468">
    <property type="component" value="Linkage group LG12"/>
</dbReference>
<dbReference type="Pfam" id="PF08447">
    <property type="entry name" value="PAS_3"/>
    <property type="match status" value="1"/>
</dbReference>
<dbReference type="FunFam" id="3.30.450.20:FF:000019">
    <property type="entry name" value="Aryl hydrocarbon receptor 1"/>
    <property type="match status" value="1"/>
</dbReference>
<sequence>MIDGTSFSEEDLLLQALNGFVLVVTAEGYVFYASPTIQDYLGFHQSDVIHQSVFELIHTDDRAMFRRQLHFALNPSQYDNEQNSEVMQNSSSAGISNNIVTYDPQHIPPENSSFLERSFCCRLRCLLDNSSGFLALNFQGRLKYLHGQNKMSEDGTMMHSQLALFAIATPVQPPSILEIRTKTFIFQTKHKLDFTPMGCDTRGKVVLGYSEVELCMKGTGYQFIHAADMMYCADNHVRMIKTGESGLTVFRLLTKHCGWIWVQANARLVYKGGRPDFIVARQRALANEEGEEHFRQRKLQLPFHFATGEAVLYDTSPSLDDFIGSSKAPKIRKTSDQKPLDPDSLLGAMLKQDQSIYVSHAASEPQYSLDKAFTDSHSVVKIQGDLNPWQQGNPEHSAFKQENSTLAMIDTLEQLINDSNLCNTLQKLDVDELGLKDWENALLKMDINSDMSIELNDILTNDIFSYVEDALFKERDMVASPGSDQHNSEQTVLPNGFAANQLDQQKFNHQTQLLPNSQGVSHSQPNYVGMGAQSLVGSIEGAGDLKNVDPQIPVELHASSQIQQRINHTQTGDLPNQCSSLGLPEHSSQSTLVQNYLTFNQALTRSCMQNAQIGHESQNLSSPNQHQLKNMDINTQHRLRAASQASAGQAYPNSLALSAQGSLQPTSQAQQMVDSQQTILGQPNHMASSQNKQWVPSIPNTNFAQSVLQTCPLSKKELLLKPPTTSQLHGHFSVQTQNNSTLRTQPWQQKQRPQQQQQIPPVMQNGQHYPTEPLPEHQCNTLGSKVLPQNSQNCRVGFGPQTANNIYRSPQGLMVNPITPSNSCMFENRSSVPLHGMQLSNTGLSASMALCQKLKPSPNQSPPQASCYFQRNASQHIVGTSVIPQEDISISPLSCQVQSDFIPESLLSHQFVNCNGQTQIRPVEENGSCSFPPVPNGNTFF</sequence>
<reference evidence="9" key="3">
    <citation type="submission" date="2025-09" db="UniProtKB">
        <authorList>
            <consortium name="Ensembl"/>
        </authorList>
    </citation>
    <scope>IDENTIFICATION</scope>
</reference>
<comment type="subcellular location">
    <subcellularLocation>
        <location evidence="1">Nucleus</location>
    </subcellularLocation>
</comment>
<dbReference type="InterPro" id="IPR035965">
    <property type="entry name" value="PAS-like_dom_sf"/>
</dbReference>
<dbReference type="GO" id="GO:0006357">
    <property type="term" value="P:regulation of transcription by RNA polymerase II"/>
    <property type="evidence" value="ECO:0000318"/>
    <property type="project" value="GO_Central"/>
</dbReference>
<dbReference type="InterPro" id="IPR039091">
    <property type="entry name" value="AHR/AHRR"/>
</dbReference>
<name>W5MVA2_LEPOC</name>
<keyword evidence="5" id="KW-0804">Transcription</keyword>
<dbReference type="HOGENOM" id="CLU_010044_1_0_1"/>
<dbReference type="GeneTree" id="ENSGT00940000154486"/>
<dbReference type="PANTHER" id="PTHR10649">
    <property type="entry name" value="ARYL HYDROCARBON RECEPTOR"/>
    <property type="match status" value="1"/>
</dbReference>
<evidence type="ECO:0000256" key="2">
    <source>
        <dbReference type="ARBA" id="ARBA00023015"/>
    </source>
</evidence>
<keyword evidence="4" id="KW-0010">Activator</keyword>
<evidence type="ECO:0000256" key="3">
    <source>
        <dbReference type="ARBA" id="ARBA00023125"/>
    </source>
</evidence>
<keyword evidence="10" id="KW-1185">Reference proteome</keyword>
<accession>W5MVA2</accession>
<evidence type="ECO:0000259" key="8">
    <source>
        <dbReference type="PROSITE" id="PS50112"/>
    </source>
</evidence>
<dbReference type="OMA" id="IVPCGQR"/>
<dbReference type="EMBL" id="AHAT01016562">
    <property type="status" value="NOT_ANNOTATED_CDS"/>
    <property type="molecule type" value="Genomic_DNA"/>
</dbReference>
<dbReference type="Ensembl" id="ENSLOCT00000012332.1">
    <property type="protein sequence ID" value="ENSLOCP00000012311.1"/>
    <property type="gene ID" value="ENSLOCG00000010064.1"/>
</dbReference>
<keyword evidence="6" id="KW-0539">Nucleus</keyword>
<dbReference type="PROSITE" id="PS50112">
    <property type="entry name" value="PAS"/>
    <property type="match status" value="1"/>
</dbReference>
<organism evidence="9 10">
    <name type="scientific">Lepisosteus oculatus</name>
    <name type="common">Spotted gar</name>
    <dbReference type="NCBI Taxonomy" id="7918"/>
    <lineage>
        <taxon>Eukaryota</taxon>
        <taxon>Metazoa</taxon>
        <taxon>Chordata</taxon>
        <taxon>Craniata</taxon>
        <taxon>Vertebrata</taxon>
        <taxon>Euteleostomi</taxon>
        <taxon>Actinopterygii</taxon>
        <taxon>Neopterygii</taxon>
        <taxon>Holostei</taxon>
        <taxon>Semionotiformes</taxon>
        <taxon>Lepisosteidae</taxon>
        <taxon>Lepisosteus</taxon>
    </lineage>
</organism>
<evidence type="ECO:0000256" key="7">
    <source>
        <dbReference type="SAM" id="MobiDB-lite"/>
    </source>
</evidence>
<dbReference type="CDD" id="cd00130">
    <property type="entry name" value="PAS"/>
    <property type="match status" value="2"/>
</dbReference>
<reference evidence="10" key="1">
    <citation type="submission" date="2011-12" db="EMBL/GenBank/DDBJ databases">
        <title>The Draft Genome of Lepisosteus oculatus.</title>
        <authorList>
            <consortium name="The Broad Institute Genome Assembly &amp; Analysis Group"/>
            <consortium name="Computational R&amp;D Group"/>
            <consortium name="and Sequencing Platform"/>
            <person name="Di Palma F."/>
            <person name="Alfoldi J."/>
            <person name="Johnson J."/>
            <person name="Berlin A."/>
            <person name="Gnerre S."/>
            <person name="Jaffe D."/>
            <person name="MacCallum I."/>
            <person name="Young S."/>
            <person name="Walker B.J."/>
            <person name="Lander E.S."/>
            <person name="Lindblad-Toh K."/>
        </authorList>
    </citation>
    <scope>NUCLEOTIDE SEQUENCE [LARGE SCALE GENOMIC DNA]</scope>
</reference>
<evidence type="ECO:0000256" key="5">
    <source>
        <dbReference type="ARBA" id="ARBA00023163"/>
    </source>
</evidence>
<dbReference type="Bgee" id="ENSLOCG00000010064">
    <property type="expression patterns" value="Expressed in zone of skin and 12 other cell types or tissues"/>
</dbReference>
<dbReference type="EMBL" id="AHAT01016561">
    <property type="status" value="NOT_ANNOTATED_CDS"/>
    <property type="molecule type" value="Genomic_DNA"/>
</dbReference>
<dbReference type="GO" id="GO:0006805">
    <property type="term" value="P:xenobiotic metabolic process"/>
    <property type="evidence" value="ECO:0007669"/>
    <property type="project" value="InterPro"/>
</dbReference>
<dbReference type="AlphaFoldDB" id="W5MVA2"/>
<keyword evidence="2" id="KW-0805">Transcription regulation</keyword>
<feature type="domain" description="PAS" evidence="8">
    <location>
        <begin position="6"/>
        <end position="76"/>
    </location>
</feature>
<dbReference type="FunFam" id="3.30.450.20:FF:000035">
    <property type="entry name" value="Aryl hydrocarbon receptor"/>
    <property type="match status" value="1"/>
</dbReference>
<reference evidence="9" key="2">
    <citation type="submission" date="2025-08" db="UniProtKB">
        <authorList>
            <consortium name="Ensembl"/>
        </authorList>
    </citation>
    <scope>IDENTIFICATION</scope>
</reference>
<evidence type="ECO:0000313" key="10">
    <source>
        <dbReference type="Proteomes" id="UP000018468"/>
    </source>
</evidence>
<dbReference type="Gene3D" id="3.30.450.20">
    <property type="entry name" value="PAS domain"/>
    <property type="match status" value="2"/>
</dbReference>
<dbReference type="InterPro" id="IPR013655">
    <property type="entry name" value="PAS_fold_3"/>
</dbReference>